<dbReference type="STRING" id="322710.Avin_20530"/>
<dbReference type="Pfam" id="PF13657">
    <property type="entry name" value="Couple_hipA"/>
    <property type="match status" value="1"/>
</dbReference>
<dbReference type="KEGG" id="avn:Avin_20530"/>
<accession>C1DF53</accession>
<dbReference type="AlphaFoldDB" id="C1DF53"/>
<dbReference type="NCBIfam" id="TIGR03071">
    <property type="entry name" value="couple_hipA"/>
    <property type="match status" value="1"/>
</dbReference>
<evidence type="ECO:0000313" key="3">
    <source>
        <dbReference type="Proteomes" id="UP000002424"/>
    </source>
</evidence>
<sequence length="84" mass="9657">MFRYHEEAKAQAAISLLMPVRLDEYRHRELHPIFQMNLPEGYVLEQLRNRLAKVVNVDPMLLLALSGSSSPIGRDLAQPSWTQV</sequence>
<dbReference type="Proteomes" id="UP000002424">
    <property type="component" value="Chromosome"/>
</dbReference>
<proteinExistence type="predicted"/>
<dbReference type="EnsemblBacteria" id="ACO78256">
    <property type="protein sequence ID" value="ACO78256"/>
    <property type="gene ID" value="Avin_20530"/>
</dbReference>
<keyword evidence="3" id="KW-1185">Reference proteome</keyword>
<evidence type="ECO:0000313" key="2">
    <source>
        <dbReference type="EMBL" id="ACO78256.1"/>
    </source>
</evidence>
<evidence type="ECO:0000259" key="1">
    <source>
        <dbReference type="Pfam" id="PF13657"/>
    </source>
</evidence>
<feature type="domain" description="HipA N-terminal subdomain 1" evidence="1">
    <location>
        <begin position="1"/>
        <end position="69"/>
    </location>
</feature>
<reference evidence="2 3" key="1">
    <citation type="journal article" date="2009" name="J. Bacteriol.">
        <title>Genome sequence of Azotobacter vinelandii, an obligate aerobe specialized to support diverse anaerobic metabolic processes.</title>
        <authorList>
            <person name="Setubal J.C."/>
            <person name="dos Santos P."/>
            <person name="Goldman B.S."/>
            <person name="Ertesvag H."/>
            <person name="Espin G."/>
            <person name="Rubio L.M."/>
            <person name="Valla S."/>
            <person name="Almeida N.F."/>
            <person name="Balasubramanian D."/>
            <person name="Cromes L."/>
            <person name="Curatti L."/>
            <person name="Du Z."/>
            <person name="Godsy E."/>
            <person name="Goodner B."/>
            <person name="Hellner-Burris K."/>
            <person name="Hernandez J.A."/>
            <person name="Houmiel K."/>
            <person name="Imperial J."/>
            <person name="Kennedy C."/>
            <person name="Larson T.J."/>
            <person name="Latreille P."/>
            <person name="Ligon L.S."/>
            <person name="Lu J."/>
            <person name="Maerk M."/>
            <person name="Miller N.M."/>
            <person name="Norton S."/>
            <person name="O'Carroll I.P."/>
            <person name="Paulsen I."/>
            <person name="Raulfs E.C."/>
            <person name="Roemer R."/>
            <person name="Rosser J."/>
            <person name="Segura D."/>
            <person name="Slater S."/>
            <person name="Stricklin S.L."/>
            <person name="Studholme D.J."/>
            <person name="Sun J."/>
            <person name="Viana C.J."/>
            <person name="Wallin E."/>
            <person name="Wang B."/>
            <person name="Wheeler C."/>
            <person name="Zhu H."/>
            <person name="Dean D.R."/>
            <person name="Dixon R."/>
            <person name="Wood D."/>
        </authorList>
    </citation>
    <scope>NUCLEOTIDE SEQUENCE [LARGE SCALE GENOMIC DNA]</scope>
    <source>
        <strain evidence="3">DJ / ATCC BAA-1303</strain>
    </source>
</reference>
<dbReference type="EMBL" id="CP001157">
    <property type="protein sequence ID" value="ACO78256.1"/>
    <property type="molecule type" value="Genomic_DNA"/>
</dbReference>
<protein>
    <recommendedName>
        <fullName evidence="1">HipA N-terminal subdomain 1 domain-containing protein</fullName>
    </recommendedName>
</protein>
<dbReference type="InterPro" id="IPR017508">
    <property type="entry name" value="HipA_N1"/>
</dbReference>
<organism evidence="2 3">
    <name type="scientific">Azotobacter vinelandii (strain DJ / ATCC BAA-1303)</name>
    <dbReference type="NCBI Taxonomy" id="322710"/>
    <lineage>
        <taxon>Bacteria</taxon>
        <taxon>Pseudomonadati</taxon>
        <taxon>Pseudomonadota</taxon>
        <taxon>Gammaproteobacteria</taxon>
        <taxon>Pseudomonadales</taxon>
        <taxon>Pseudomonadaceae</taxon>
        <taxon>Azotobacter</taxon>
    </lineage>
</organism>
<gene>
    <name evidence="2" type="ordered locus">Avin_20530</name>
</gene>
<name>C1DF53_AZOVD</name>
<dbReference type="HOGENOM" id="CLU_2520512_0_0_6"/>
<dbReference type="eggNOG" id="COG3550">
    <property type="taxonomic scope" value="Bacteria"/>
</dbReference>